<dbReference type="GeneID" id="80799667"/>
<evidence type="ECO:0000259" key="1">
    <source>
        <dbReference type="PROSITE" id="PS50943"/>
    </source>
</evidence>
<evidence type="ECO:0000313" key="2">
    <source>
        <dbReference type="EMBL" id="PEH87816.1"/>
    </source>
</evidence>
<dbReference type="PROSITE" id="PS50943">
    <property type="entry name" value="HTH_CROC1"/>
    <property type="match status" value="1"/>
</dbReference>
<reference evidence="3" key="1">
    <citation type="submission" date="2017-09" db="EMBL/GenBank/DDBJ databases">
        <title>FDA dAtabase for Regulatory Grade micrObial Sequences (FDA-ARGOS): Supporting development and validation of Infectious Disease Dx tests.</title>
        <authorList>
            <person name="Minogue T."/>
            <person name="Wolcott M."/>
            <person name="Wasieloski L."/>
            <person name="Aguilar W."/>
            <person name="Moore D."/>
            <person name="Tallon L."/>
            <person name="Sadzewicz L."/>
            <person name="Ott S."/>
            <person name="Zhao X."/>
            <person name="Nagaraj S."/>
            <person name="Vavikolanu K."/>
            <person name="Aluvathingal J."/>
            <person name="Nadendla S."/>
            <person name="Sichtig H."/>
        </authorList>
    </citation>
    <scope>NUCLEOTIDE SEQUENCE [LARGE SCALE GENOMIC DNA]</scope>
    <source>
        <strain evidence="3">FDAARGOS_394</strain>
    </source>
</reference>
<dbReference type="RefSeq" id="WP_066538758.1">
    <property type="nucleotide sequence ID" value="NZ_PDEA01000001.1"/>
</dbReference>
<dbReference type="CDD" id="cd00093">
    <property type="entry name" value="HTH_XRE"/>
    <property type="match status" value="1"/>
</dbReference>
<dbReference type="InterPro" id="IPR010982">
    <property type="entry name" value="Lambda_DNA-bd_dom_sf"/>
</dbReference>
<proteinExistence type="predicted"/>
<dbReference type="Pfam" id="PF01381">
    <property type="entry name" value="HTH_3"/>
    <property type="match status" value="1"/>
</dbReference>
<dbReference type="EMBL" id="PDEA01000001">
    <property type="protein sequence ID" value="PEH87816.1"/>
    <property type="molecule type" value="Genomic_DNA"/>
</dbReference>
<dbReference type="SUPFAM" id="SSF47413">
    <property type="entry name" value="lambda repressor-like DNA-binding domains"/>
    <property type="match status" value="1"/>
</dbReference>
<protein>
    <submittedName>
        <fullName evidence="2">XRE family transcriptional regulator</fullName>
    </submittedName>
</protein>
<dbReference type="GO" id="GO:0003677">
    <property type="term" value="F:DNA binding"/>
    <property type="evidence" value="ECO:0007669"/>
    <property type="project" value="InterPro"/>
</dbReference>
<accession>A0A2A7URI8</accession>
<dbReference type="InterPro" id="IPR001387">
    <property type="entry name" value="Cro/C1-type_HTH"/>
</dbReference>
<dbReference type="AlphaFoldDB" id="A0A2A7URI8"/>
<sequence>MLHARDSQRVPSVSDITFRQAVAAEVKARRAQIGISQEELAFRANVHRTFVARLEVARTQPSLSVVFQLADALQVSPEDLVKAVRQRIVRAINGTTAQQRLPS</sequence>
<dbReference type="Gene3D" id="1.10.260.40">
    <property type="entry name" value="lambda repressor-like DNA-binding domains"/>
    <property type="match status" value="1"/>
</dbReference>
<evidence type="ECO:0000313" key="3">
    <source>
        <dbReference type="Proteomes" id="UP000220246"/>
    </source>
</evidence>
<comment type="caution">
    <text evidence="2">The sequence shown here is derived from an EMBL/GenBank/DDBJ whole genome shotgun (WGS) entry which is preliminary data.</text>
</comment>
<gene>
    <name evidence="2" type="ORF">CRM82_03600</name>
</gene>
<feature type="domain" description="HTH cro/C1-type" evidence="1">
    <location>
        <begin position="26"/>
        <end position="80"/>
    </location>
</feature>
<dbReference type="OrthoDB" id="6897133at2"/>
<organism evidence="2 3">
    <name type="scientific">Comamonas terrigena</name>
    <dbReference type="NCBI Taxonomy" id="32013"/>
    <lineage>
        <taxon>Bacteria</taxon>
        <taxon>Pseudomonadati</taxon>
        <taxon>Pseudomonadota</taxon>
        <taxon>Betaproteobacteria</taxon>
        <taxon>Burkholderiales</taxon>
        <taxon>Comamonadaceae</taxon>
        <taxon>Comamonas</taxon>
    </lineage>
</organism>
<name>A0A2A7URI8_COMTR</name>
<keyword evidence="3" id="KW-1185">Reference proteome</keyword>
<dbReference type="SMART" id="SM00530">
    <property type="entry name" value="HTH_XRE"/>
    <property type="match status" value="1"/>
</dbReference>
<dbReference type="Proteomes" id="UP000220246">
    <property type="component" value="Unassembled WGS sequence"/>
</dbReference>